<reference evidence="1 2" key="1">
    <citation type="submission" date="2011-09" db="EMBL/GenBank/DDBJ databases">
        <authorList>
            <person name="Weinstock G."/>
            <person name="Sodergren E."/>
            <person name="Clifton S."/>
            <person name="Fulton L."/>
            <person name="Fulton B."/>
            <person name="Courtney L."/>
            <person name="Fronick C."/>
            <person name="Harrison M."/>
            <person name="Strong C."/>
            <person name="Farmer C."/>
            <person name="Delahaunty K."/>
            <person name="Markovic C."/>
            <person name="Hall O."/>
            <person name="Minx P."/>
            <person name="Tomlinson C."/>
            <person name="Mitreva M."/>
            <person name="Hou S."/>
            <person name="Chen J."/>
            <person name="Wollam A."/>
            <person name="Pepin K.H."/>
            <person name="Johnson M."/>
            <person name="Bhonagiri V."/>
            <person name="Zhang X."/>
            <person name="Suruliraj S."/>
            <person name="Warren W."/>
            <person name="Chinwalla A."/>
            <person name="Mardis E.R."/>
            <person name="Wilson R.K."/>
        </authorList>
    </citation>
    <scope>NUCLEOTIDE SEQUENCE [LARGE SCALE GENOMIC DNA]</scope>
    <source>
        <strain evidence="1 2">F0439</strain>
    </source>
</reference>
<keyword evidence="2" id="KW-1185">Reference proteome</keyword>
<organism evidence="1 2">
    <name type="scientific">Lentilactobacillus parafarraginis F0439</name>
    <dbReference type="NCBI Taxonomy" id="797515"/>
    <lineage>
        <taxon>Bacteria</taxon>
        <taxon>Bacillati</taxon>
        <taxon>Bacillota</taxon>
        <taxon>Bacilli</taxon>
        <taxon>Lactobacillales</taxon>
        <taxon>Lactobacillaceae</taxon>
        <taxon>Lentilactobacillus</taxon>
    </lineage>
</organism>
<dbReference type="STRING" id="797515.HMPREF9103_01683"/>
<dbReference type="HOGENOM" id="CLU_3291593_0_0_9"/>
<dbReference type="EMBL" id="AGEY01000078">
    <property type="protein sequence ID" value="EHL98256.1"/>
    <property type="molecule type" value="Genomic_DNA"/>
</dbReference>
<comment type="caution">
    <text evidence="1">The sequence shown here is derived from an EMBL/GenBank/DDBJ whole genome shotgun (WGS) entry which is preliminary data.</text>
</comment>
<gene>
    <name evidence="1" type="ORF">HMPREF9103_01683</name>
</gene>
<sequence length="40" mass="4818">MCNSSFEGSENHYKFMLPRPKNEWLPNKIKFIFELSANLR</sequence>
<dbReference type="Proteomes" id="UP000004625">
    <property type="component" value="Unassembled WGS sequence"/>
</dbReference>
<dbReference type="AlphaFoldDB" id="G9ZPM8"/>
<evidence type="ECO:0000313" key="2">
    <source>
        <dbReference type="Proteomes" id="UP000004625"/>
    </source>
</evidence>
<protein>
    <submittedName>
        <fullName evidence="1">Uncharacterized protein</fullName>
    </submittedName>
</protein>
<name>G9ZPM8_9LACO</name>
<accession>G9ZPM8</accession>
<proteinExistence type="predicted"/>
<evidence type="ECO:0000313" key="1">
    <source>
        <dbReference type="EMBL" id="EHL98256.1"/>
    </source>
</evidence>